<keyword evidence="3" id="KW-1185">Reference proteome</keyword>
<feature type="signal peptide" evidence="1">
    <location>
        <begin position="1"/>
        <end position="27"/>
    </location>
</feature>
<dbReference type="InterPro" id="IPR015943">
    <property type="entry name" value="WD40/YVTN_repeat-like_dom_sf"/>
</dbReference>
<dbReference type="Proteomes" id="UP001205906">
    <property type="component" value="Unassembled WGS sequence"/>
</dbReference>
<evidence type="ECO:0000313" key="2">
    <source>
        <dbReference type="EMBL" id="MCO6051773.1"/>
    </source>
</evidence>
<proteinExistence type="predicted"/>
<dbReference type="SUPFAM" id="SSF51004">
    <property type="entry name" value="C-terminal (heme d1) domain of cytochrome cd1-nitrite reductase"/>
    <property type="match status" value="1"/>
</dbReference>
<dbReference type="RefSeq" id="WP_252821682.1">
    <property type="nucleotide sequence ID" value="NZ_JAMXQS010000009.1"/>
</dbReference>
<dbReference type="Gene3D" id="2.130.10.10">
    <property type="entry name" value="YVTN repeat-like/Quinoprotein amine dehydrogenase"/>
    <property type="match status" value="1"/>
</dbReference>
<organism evidence="2 3">
    <name type="scientific">Mesorhizobium liriopis</name>
    <dbReference type="NCBI Taxonomy" id="2953882"/>
    <lineage>
        <taxon>Bacteria</taxon>
        <taxon>Pseudomonadati</taxon>
        <taxon>Pseudomonadota</taxon>
        <taxon>Alphaproteobacteria</taxon>
        <taxon>Hyphomicrobiales</taxon>
        <taxon>Phyllobacteriaceae</taxon>
        <taxon>Mesorhizobium</taxon>
    </lineage>
</organism>
<dbReference type="EMBL" id="JAMXQS010000009">
    <property type="protein sequence ID" value="MCO6051773.1"/>
    <property type="molecule type" value="Genomic_DNA"/>
</dbReference>
<comment type="caution">
    <text evidence="2">The sequence shown here is derived from an EMBL/GenBank/DDBJ whole genome shotgun (WGS) entry which is preliminary data.</text>
</comment>
<dbReference type="InterPro" id="IPR011048">
    <property type="entry name" value="Haem_d1_sf"/>
</dbReference>
<name>A0ABT1CBC6_9HYPH</name>
<evidence type="ECO:0000256" key="1">
    <source>
        <dbReference type="SAM" id="SignalP"/>
    </source>
</evidence>
<gene>
    <name evidence="2" type="ORF">NGM99_18465</name>
</gene>
<feature type="chain" id="PRO_5045172437" evidence="1">
    <location>
        <begin position="28"/>
        <end position="632"/>
    </location>
</feature>
<accession>A0ABT1CBC6</accession>
<reference evidence="2 3" key="1">
    <citation type="submission" date="2022-06" db="EMBL/GenBank/DDBJ databases">
        <title>Mesorhizobium sp. strain RP14 Genome sequencing and assembly.</title>
        <authorList>
            <person name="Kim I."/>
        </authorList>
    </citation>
    <scope>NUCLEOTIDE SEQUENCE [LARGE SCALE GENOMIC DNA]</scope>
    <source>
        <strain evidence="3">RP14(2022)</strain>
    </source>
</reference>
<keyword evidence="1" id="KW-0732">Signal</keyword>
<evidence type="ECO:0000313" key="3">
    <source>
        <dbReference type="Proteomes" id="UP001205906"/>
    </source>
</evidence>
<protein>
    <submittedName>
        <fullName evidence="2">Uncharacterized protein</fullName>
    </submittedName>
</protein>
<sequence>MSSGCTRRLRWSLVFLAAFLPFGATQAADQAGEANDGGIRVRWTYSPRGEAGGSGLGELQLDLADAVSNQPLRYSKGRVFAWLQRRRGTLSDSETSCLDKAKGLFAQGIGRRADIDLNEYRLVTLNKEGSVAVINPFVGINNAKLESIIDLHASPRGWVAVPERRETWIATDQPAKLVALDMQSRKITAELALPENGAPDTVVYDASNHTLWVSLPGTQQIGRLDLRASAPTLGTLAAQGLTTLVSLASEDSADGMGGIVALHRNGDVVLHDNSPTPKRWHLDNRPVAAAYSALSRRIVVGTDEGGLVWLDPASKSAEIPERTLSLGHPISRLALFDGGRRGIFAGEGWAGLVDLASARLVATLAGGAGADDIVFSRSFAYATHAQTGRASLWSLADLRAGRGDRPLDVMTGSPAPESLSGPSLHRAVADPDGSGLLVASPADGMIFQYSEGMMAPSGSYSNYRRAALGIMVLDPSLREVEAGRYRGQIRYEEGGGYELILAGLGPRFTVCAPLALAPTAVRPLGMETVIRAAFAGEPTEKEGSETIRLRLDRTENEATLPLSGVADLSVLVFDKRRGWQHRFAGVETAPGEYEAEIVVPRPSRYEVLASSPSANLSFVEGRLGEVELGARP</sequence>